<evidence type="ECO:0000259" key="1">
    <source>
        <dbReference type="Pfam" id="PF04194"/>
    </source>
</evidence>
<evidence type="ECO:0000313" key="2">
    <source>
        <dbReference type="EMBL" id="KAJ1083303.1"/>
    </source>
</evidence>
<dbReference type="GO" id="GO:0006915">
    <property type="term" value="P:apoptotic process"/>
    <property type="evidence" value="ECO:0007669"/>
    <property type="project" value="TreeGrafter"/>
</dbReference>
<accession>A0AAV7KWK8</accession>
<dbReference type="EMBL" id="JANPWB010000016">
    <property type="protein sequence ID" value="KAJ1083303.1"/>
    <property type="molecule type" value="Genomic_DNA"/>
</dbReference>
<gene>
    <name evidence="2" type="ORF">NDU88_003462</name>
</gene>
<name>A0AAV7KWK8_PLEWA</name>
<dbReference type="PANTHER" id="PTHR46421">
    <property type="entry name" value="PROGRAMMED CELL DEATH PROTEIN 2-LIKE"/>
    <property type="match status" value="1"/>
</dbReference>
<proteinExistence type="predicted"/>
<sequence length="367" mass="41307">MTSSSACPPVNQPVLLGLRDAAIGGHETCSFDTNKIGGLPECSPQLTMLYPVCGVCSYPLIHLVQIYCPLEGSPFHRVFNVFACGRVGCRGNTERWKILRSQHLDTQVGKKQECSDQQREITSAKDWCEEADDWGLNEEAEAQGDMSQHLLTTSASKVSTSTAEAECTDNFHNLSLSEPGQGLVLPLSYIVLPSHHISVMDEEDYTGCIDVHHAQKLLKEYQQREGVDVEQLLSESFSAKGEQEKYEKSEMKTRDLLFHQFKKRISVCQEQILRYSWKGQPLFITSPPSTFPDVVPRCCVCGSDRDFEFQLMPALISILTHLDNSLSLEFGTVLVYTCEKSCWPSGQSSPLEEFPFIQEDPDERYFR</sequence>
<dbReference type="PANTHER" id="PTHR46421:SF1">
    <property type="entry name" value="PROGRAMMED CELL DEATH PROTEIN 2-LIKE"/>
    <property type="match status" value="1"/>
</dbReference>
<reference evidence="2" key="1">
    <citation type="journal article" date="2022" name="bioRxiv">
        <title>Sequencing and chromosome-scale assembly of the giantPleurodeles waltlgenome.</title>
        <authorList>
            <person name="Brown T."/>
            <person name="Elewa A."/>
            <person name="Iarovenko S."/>
            <person name="Subramanian E."/>
            <person name="Araus A.J."/>
            <person name="Petzold A."/>
            <person name="Susuki M."/>
            <person name="Suzuki K.-i.T."/>
            <person name="Hayashi T."/>
            <person name="Toyoda A."/>
            <person name="Oliveira C."/>
            <person name="Osipova E."/>
            <person name="Leigh N.D."/>
            <person name="Simon A."/>
            <person name="Yun M.H."/>
        </authorList>
    </citation>
    <scope>NUCLEOTIDE SEQUENCE</scope>
    <source>
        <strain evidence="2">20211129_DDA</strain>
        <tissue evidence="2">Liver</tissue>
    </source>
</reference>
<organism evidence="2 3">
    <name type="scientific">Pleurodeles waltl</name>
    <name type="common">Iberian ribbed newt</name>
    <dbReference type="NCBI Taxonomy" id="8319"/>
    <lineage>
        <taxon>Eukaryota</taxon>
        <taxon>Metazoa</taxon>
        <taxon>Chordata</taxon>
        <taxon>Craniata</taxon>
        <taxon>Vertebrata</taxon>
        <taxon>Euteleostomi</taxon>
        <taxon>Amphibia</taxon>
        <taxon>Batrachia</taxon>
        <taxon>Caudata</taxon>
        <taxon>Salamandroidea</taxon>
        <taxon>Salamandridae</taxon>
        <taxon>Pleurodelinae</taxon>
        <taxon>Pleurodeles</taxon>
    </lineage>
</organism>
<dbReference type="InterPro" id="IPR052815">
    <property type="entry name" value="PDCD2-like_regulator"/>
</dbReference>
<dbReference type="Proteomes" id="UP001066276">
    <property type="component" value="Chromosome 12"/>
</dbReference>
<protein>
    <recommendedName>
        <fullName evidence="1">Programmed cell death protein 2 C-terminal domain-containing protein</fullName>
    </recommendedName>
</protein>
<dbReference type="AlphaFoldDB" id="A0AAV7KWK8"/>
<evidence type="ECO:0000313" key="3">
    <source>
        <dbReference type="Proteomes" id="UP001066276"/>
    </source>
</evidence>
<dbReference type="InterPro" id="IPR007320">
    <property type="entry name" value="PDCD2_C"/>
</dbReference>
<comment type="caution">
    <text evidence="2">The sequence shown here is derived from an EMBL/GenBank/DDBJ whole genome shotgun (WGS) entry which is preliminary data.</text>
</comment>
<dbReference type="GO" id="GO:0005737">
    <property type="term" value="C:cytoplasm"/>
    <property type="evidence" value="ECO:0007669"/>
    <property type="project" value="InterPro"/>
</dbReference>
<feature type="domain" description="Programmed cell death protein 2 C-terminal" evidence="1">
    <location>
        <begin position="256"/>
        <end position="358"/>
    </location>
</feature>
<keyword evidence="3" id="KW-1185">Reference proteome</keyword>
<dbReference type="Pfam" id="PF04194">
    <property type="entry name" value="PDCD2_C"/>
    <property type="match status" value="1"/>
</dbReference>